<dbReference type="AlphaFoldDB" id="A0A4V2Q2U0"/>
<accession>A0A4V2Q2U0</accession>
<keyword evidence="2" id="KW-1185">Reference proteome</keyword>
<gene>
    <name evidence="1" type="ORF">EZJ58_2319</name>
</gene>
<dbReference type="RefSeq" id="WP_132923005.1">
    <property type="nucleotide sequence ID" value="NZ_SJOI01000001.1"/>
</dbReference>
<proteinExistence type="predicted"/>
<evidence type="ECO:0000313" key="1">
    <source>
        <dbReference type="EMBL" id="TCL04208.1"/>
    </source>
</evidence>
<protein>
    <submittedName>
        <fullName evidence="1">Uncharacterized protein</fullName>
    </submittedName>
</protein>
<dbReference type="OrthoDB" id="8778827at2"/>
<dbReference type="EMBL" id="SJOI01000001">
    <property type="protein sequence ID" value="TCL04208.1"/>
    <property type="molecule type" value="Genomic_DNA"/>
</dbReference>
<comment type="caution">
    <text evidence="1">The sequence shown here is derived from an EMBL/GenBank/DDBJ whole genome shotgun (WGS) entry which is preliminary data.</text>
</comment>
<dbReference type="Proteomes" id="UP000294555">
    <property type="component" value="Unassembled WGS sequence"/>
</dbReference>
<reference evidence="1 2" key="1">
    <citation type="submission" date="2019-02" db="EMBL/GenBank/DDBJ databases">
        <title>Investigation of anaerobic lignin degradation for improved lignocellulosic biofuels.</title>
        <authorList>
            <person name="Deangelis K."/>
        </authorList>
    </citation>
    <scope>NUCLEOTIDE SEQUENCE [LARGE SCALE GENOMIC DNA]</scope>
    <source>
        <strain evidence="1 2">159R</strain>
    </source>
</reference>
<sequence length="62" mass="6428">MAIYAVIENSVVTNTIVWDGVTTTVPPAGCTVVIIPDGAITGIGYSYDATSKVFTAPPEIIN</sequence>
<evidence type="ECO:0000313" key="2">
    <source>
        <dbReference type="Proteomes" id="UP000294555"/>
    </source>
</evidence>
<name>A0A4V2Q2U0_9GAMM</name>
<organism evidence="1 2">
    <name type="scientific">Sodalis ligni</name>
    <dbReference type="NCBI Taxonomy" id="2697027"/>
    <lineage>
        <taxon>Bacteria</taxon>
        <taxon>Pseudomonadati</taxon>
        <taxon>Pseudomonadota</taxon>
        <taxon>Gammaproteobacteria</taxon>
        <taxon>Enterobacterales</taxon>
        <taxon>Bruguierivoracaceae</taxon>
        <taxon>Sodalis</taxon>
    </lineage>
</organism>